<gene>
    <name evidence="3" type="ORF">PENANT_c017G01772</name>
</gene>
<dbReference type="AlphaFoldDB" id="A0A1V6Q3D8"/>
<reference evidence="4" key="1">
    <citation type="journal article" date="2017" name="Nat. Microbiol.">
        <title>Global analysis of biosynthetic gene clusters reveals vast potential of secondary metabolite production in Penicillium species.</title>
        <authorList>
            <person name="Nielsen J.C."/>
            <person name="Grijseels S."/>
            <person name="Prigent S."/>
            <person name="Ji B."/>
            <person name="Dainat J."/>
            <person name="Nielsen K.F."/>
            <person name="Frisvad J.C."/>
            <person name="Workman M."/>
            <person name="Nielsen J."/>
        </authorList>
    </citation>
    <scope>NUCLEOTIDE SEQUENCE [LARGE SCALE GENOMIC DNA]</scope>
    <source>
        <strain evidence="4">IBT 31811</strain>
    </source>
</reference>
<feature type="chain" id="PRO_5012890043" evidence="2">
    <location>
        <begin position="18"/>
        <end position="395"/>
    </location>
</feature>
<dbReference type="PANTHER" id="PTHR30344">
    <property type="entry name" value="6-PHOSPHOGLUCONOLACTONASE-RELATED"/>
    <property type="match status" value="1"/>
</dbReference>
<dbReference type="InterPro" id="IPR011045">
    <property type="entry name" value="N2O_reductase_N"/>
</dbReference>
<feature type="signal peptide" evidence="2">
    <location>
        <begin position="1"/>
        <end position="17"/>
    </location>
</feature>
<dbReference type="STRING" id="416450.A0A1V6Q3D8"/>
<dbReference type="SUPFAM" id="SSF50974">
    <property type="entry name" value="Nitrous oxide reductase, N-terminal domain"/>
    <property type="match status" value="1"/>
</dbReference>
<dbReference type="Pfam" id="PF10282">
    <property type="entry name" value="Lactonase"/>
    <property type="match status" value="1"/>
</dbReference>
<keyword evidence="2" id="KW-0732">Signal</keyword>
<keyword evidence="4" id="KW-1185">Reference proteome</keyword>
<evidence type="ECO:0000256" key="2">
    <source>
        <dbReference type="SAM" id="SignalP"/>
    </source>
</evidence>
<evidence type="ECO:0000313" key="4">
    <source>
        <dbReference type="Proteomes" id="UP000191672"/>
    </source>
</evidence>
<accession>A0A1V6Q3D8</accession>
<evidence type="ECO:0000313" key="3">
    <source>
        <dbReference type="EMBL" id="OQD83236.1"/>
    </source>
</evidence>
<dbReference type="InterPro" id="IPR015943">
    <property type="entry name" value="WD40/YVTN_repeat-like_dom_sf"/>
</dbReference>
<protein>
    <submittedName>
        <fullName evidence="3">Uncharacterized protein</fullName>
    </submittedName>
</protein>
<dbReference type="Proteomes" id="UP000191672">
    <property type="component" value="Unassembled WGS sequence"/>
</dbReference>
<comment type="similarity">
    <text evidence="1">Belongs to the cycloisomerase 2 family.</text>
</comment>
<sequence length="395" mass="42137">MRLVLLSTALYSANSVATHIYAASYAGSVTTLSPQSKNGNYSLSTVAQTNDCGISPSWLMLDSDHSLMLCLNEGIGATNGSLTSFRTNSNGSLTTLDILETMTGPVMSAIYTIPSNSQQRFVAIAHYEASAVTAYTWNSSTGHLARTQTFTYQLPAPGPVPDRQDASHPHGVIVDPTGRFVLVPDLGMDRIHIFKISPSNGHLQPQAPLLVEPGSGPRHAVFWTTSPNKKAASSDDTVLYLVSELGNNLSAFKPRYTQKGLFFAKMFEENTYGGKAAPDGSKASGIQITPGNDHVVVSNRGDATFGKEIDSFAVFKCASFHGSRTTNVSFVGLFPAYGSFPREFDINGDNGKVAVALQNSHAVVLTENNAQTGGPGKLLARKTLYGEIPIAIWGP</sequence>
<name>A0A1V6Q3D8_9EURO</name>
<dbReference type="Gene3D" id="2.130.10.10">
    <property type="entry name" value="YVTN repeat-like/Quinoprotein amine dehydrogenase"/>
    <property type="match status" value="1"/>
</dbReference>
<organism evidence="3 4">
    <name type="scientific">Penicillium antarcticum</name>
    <dbReference type="NCBI Taxonomy" id="416450"/>
    <lineage>
        <taxon>Eukaryota</taxon>
        <taxon>Fungi</taxon>
        <taxon>Dikarya</taxon>
        <taxon>Ascomycota</taxon>
        <taxon>Pezizomycotina</taxon>
        <taxon>Eurotiomycetes</taxon>
        <taxon>Eurotiomycetidae</taxon>
        <taxon>Eurotiales</taxon>
        <taxon>Aspergillaceae</taxon>
        <taxon>Penicillium</taxon>
    </lineage>
</organism>
<evidence type="ECO:0000256" key="1">
    <source>
        <dbReference type="ARBA" id="ARBA00005564"/>
    </source>
</evidence>
<comment type="caution">
    <text evidence="3">The sequence shown here is derived from an EMBL/GenBank/DDBJ whole genome shotgun (WGS) entry which is preliminary data.</text>
</comment>
<dbReference type="EMBL" id="MDYN01000017">
    <property type="protein sequence ID" value="OQD83236.1"/>
    <property type="molecule type" value="Genomic_DNA"/>
</dbReference>
<dbReference type="InterPro" id="IPR050282">
    <property type="entry name" value="Cycloisomerase_2"/>
</dbReference>
<dbReference type="PANTHER" id="PTHR30344:SF1">
    <property type="entry name" value="6-PHOSPHOGLUCONOLACTONASE"/>
    <property type="match status" value="1"/>
</dbReference>
<dbReference type="GO" id="GO:0017057">
    <property type="term" value="F:6-phosphogluconolactonase activity"/>
    <property type="evidence" value="ECO:0007669"/>
    <property type="project" value="TreeGrafter"/>
</dbReference>
<proteinExistence type="inferred from homology"/>
<dbReference type="InterPro" id="IPR019405">
    <property type="entry name" value="Lactonase_7-beta_prop"/>
</dbReference>